<sequence length="295" mass="32614">MTKMMTEMDLLTKHVMGGGYKAVNVVGDSSGMSTNDAKFDAMYNELVQFGGFSSEIFKVGRESRLKQRWDGDKDRYLPPYDRPKPKELNAHPERFWTEDMLARILNKVEGSDKVLKEMQADFSSLNQTVTSHSISIKQLAAQMGQISAHLILRKKRSLPSDTIDNPKNDNAQCMTIFTSSGKVVESDVPNNDNASSCKWKASVFESDVLAKELNNETSNEVDDASKNVVSGDAKKSNVGVVPPLVPTKSLPKVIPPFPQILEKGDEDEVEILTIALLKPTRANAWIASHTTTHAS</sequence>
<dbReference type="AlphaFoldDB" id="A0AAF0R1W6"/>
<organism evidence="1 2">
    <name type="scientific">Solanum verrucosum</name>
    <dbReference type="NCBI Taxonomy" id="315347"/>
    <lineage>
        <taxon>Eukaryota</taxon>
        <taxon>Viridiplantae</taxon>
        <taxon>Streptophyta</taxon>
        <taxon>Embryophyta</taxon>
        <taxon>Tracheophyta</taxon>
        <taxon>Spermatophyta</taxon>
        <taxon>Magnoliopsida</taxon>
        <taxon>eudicotyledons</taxon>
        <taxon>Gunneridae</taxon>
        <taxon>Pentapetalae</taxon>
        <taxon>asterids</taxon>
        <taxon>lamiids</taxon>
        <taxon>Solanales</taxon>
        <taxon>Solanaceae</taxon>
        <taxon>Solanoideae</taxon>
        <taxon>Solaneae</taxon>
        <taxon>Solanum</taxon>
    </lineage>
</organism>
<gene>
    <name evidence="1" type="ORF">MTR67_027211</name>
</gene>
<accession>A0AAF0R1W6</accession>
<keyword evidence="2" id="KW-1185">Reference proteome</keyword>
<protein>
    <submittedName>
        <fullName evidence="1">Uncharacterized protein</fullName>
    </submittedName>
</protein>
<name>A0AAF0R1W6_SOLVR</name>
<proteinExistence type="predicted"/>
<dbReference type="EMBL" id="CP133617">
    <property type="protein sequence ID" value="WMV33826.1"/>
    <property type="molecule type" value="Genomic_DNA"/>
</dbReference>
<evidence type="ECO:0000313" key="2">
    <source>
        <dbReference type="Proteomes" id="UP001234989"/>
    </source>
</evidence>
<evidence type="ECO:0000313" key="1">
    <source>
        <dbReference type="EMBL" id="WMV33826.1"/>
    </source>
</evidence>
<reference evidence="1" key="1">
    <citation type="submission" date="2023-08" db="EMBL/GenBank/DDBJ databases">
        <title>A de novo genome assembly of Solanum verrucosum Schlechtendal, a Mexican diploid species geographically isolated from the other diploid A-genome species in potato relatives.</title>
        <authorList>
            <person name="Hosaka K."/>
        </authorList>
    </citation>
    <scope>NUCLEOTIDE SEQUENCE</scope>
    <source>
        <tissue evidence="1">Young leaves</tissue>
    </source>
</reference>
<dbReference type="Proteomes" id="UP001234989">
    <property type="component" value="Chromosome 6"/>
</dbReference>